<sequence>MTSSAVLRAALLGTAAGGRSTLGVAGPVLTSSPRWPLRAAALAAVAGELVGDKLPGTPDRTIPPSAAVRLASGAVGGWLLARRAGSGWVLPALAGAAGAAAGTLGGARWRRAAAPRLGALPAALAEDALVLALAAAAVRATPGAPAGRPPVAR</sequence>
<protein>
    <recommendedName>
        <fullName evidence="3">DUF4126 domain-containing protein</fullName>
    </recommendedName>
</protein>
<dbReference type="Proteomes" id="UP000239210">
    <property type="component" value="Unassembled WGS sequence"/>
</dbReference>
<name>A0A2T0TQL7_9ACTN</name>
<organism evidence="1 2">
    <name type="scientific">Geodermatophilus tzadiensis</name>
    <dbReference type="NCBI Taxonomy" id="1137988"/>
    <lineage>
        <taxon>Bacteria</taxon>
        <taxon>Bacillati</taxon>
        <taxon>Actinomycetota</taxon>
        <taxon>Actinomycetes</taxon>
        <taxon>Geodermatophilales</taxon>
        <taxon>Geodermatophilaceae</taxon>
        <taxon>Geodermatophilus</taxon>
    </lineage>
</organism>
<dbReference type="AlphaFoldDB" id="A0A2T0TQL7"/>
<accession>A0A2T0TQL7</accession>
<dbReference type="RefSeq" id="WP_106278983.1">
    <property type="nucleotide sequence ID" value="NZ_PVTG01000011.1"/>
</dbReference>
<evidence type="ECO:0000313" key="1">
    <source>
        <dbReference type="EMBL" id="PRY47966.1"/>
    </source>
</evidence>
<evidence type="ECO:0008006" key="3">
    <source>
        <dbReference type="Google" id="ProtNLM"/>
    </source>
</evidence>
<dbReference type="EMBL" id="PVTG01000011">
    <property type="protein sequence ID" value="PRY47966.1"/>
    <property type="molecule type" value="Genomic_DNA"/>
</dbReference>
<dbReference type="OrthoDB" id="9812409at2"/>
<comment type="caution">
    <text evidence="1">The sequence shown here is derived from an EMBL/GenBank/DDBJ whole genome shotgun (WGS) entry which is preliminary data.</text>
</comment>
<gene>
    <name evidence="1" type="ORF">LY71_111145</name>
</gene>
<keyword evidence="2" id="KW-1185">Reference proteome</keyword>
<proteinExistence type="predicted"/>
<evidence type="ECO:0000313" key="2">
    <source>
        <dbReference type="Proteomes" id="UP000239210"/>
    </source>
</evidence>
<reference evidence="1 2" key="1">
    <citation type="submission" date="2018-03" db="EMBL/GenBank/DDBJ databases">
        <title>Genomic Encyclopedia of Archaeal and Bacterial Type Strains, Phase II (KMG-II): from individual species to whole genera.</title>
        <authorList>
            <person name="Goeker M."/>
        </authorList>
    </citation>
    <scope>NUCLEOTIDE SEQUENCE [LARGE SCALE GENOMIC DNA]</scope>
    <source>
        <strain evidence="1 2">DSM 45416</strain>
    </source>
</reference>